<dbReference type="InterPro" id="IPR000045">
    <property type="entry name" value="Prepilin_IV_endopep_pep"/>
</dbReference>
<keyword evidence="4" id="KW-1185">Reference proteome</keyword>
<dbReference type="Pfam" id="PF01478">
    <property type="entry name" value="Peptidase_A24"/>
    <property type="match status" value="1"/>
</dbReference>
<evidence type="ECO:0000313" key="3">
    <source>
        <dbReference type="EMBL" id="KIL35889.1"/>
    </source>
</evidence>
<dbReference type="RefSeq" id="WP_041062646.1">
    <property type="nucleotide sequence ID" value="NZ_JXAL01000016.1"/>
</dbReference>
<evidence type="ECO:0000259" key="2">
    <source>
        <dbReference type="Pfam" id="PF01478"/>
    </source>
</evidence>
<keyword evidence="1" id="KW-1133">Transmembrane helix</keyword>
<accession>A0ABR5A4B7</accession>
<dbReference type="Gene3D" id="1.20.120.1220">
    <property type="match status" value="1"/>
</dbReference>
<evidence type="ECO:0000256" key="1">
    <source>
        <dbReference type="SAM" id="Phobius"/>
    </source>
</evidence>
<reference evidence="3 4" key="1">
    <citation type="submission" date="2014-12" db="EMBL/GenBank/DDBJ databases">
        <title>Draft genome sequence of Cohnella kolymensis strain B-2846.</title>
        <authorList>
            <person name="Karlyshev A.V."/>
            <person name="Kudryashova E.B."/>
        </authorList>
    </citation>
    <scope>NUCLEOTIDE SEQUENCE [LARGE SCALE GENOMIC DNA]</scope>
    <source>
        <strain evidence="3 4">VKM B-2846</strain>
    </source>
</reference>
<keyword evidence="1" id="KW-0812">Transmembrane</keyword>
<feature type="transmembrane region" description="Helical" evidence="1">
    <location>
        <begin position="92"/>
        <end position="115"/>
    </location>
</feature>
<dbReference type="EMBL" id="JXAL01000016">
    <property type="protein sequence ID" value="KIL35889.1"/>
    <property type="molecule type" value="Genomic_DNA"/>
</dbReference>
<feature type="domain" description="Prepilin type IV endopeptidase peptidase" evidence="2">
    <location>
        <begin position="9"/>
        <end position="109"/>
    </location>
</feature>
<sequence length="162" mass="17242">MNIGVLSAVSLLVIAACWTDFKLMQIPNRLNVLFMGGGLLYQSLSDGLSGMAFAAAGAAAGMLPLLLMYWFGGIGGGDVKWFGAFGVWMGPAYTLQLLVISILFAGSISVVLLILRVPLLRTLAGRIKWPWGAHPLSLGRGTQFPFMLAVAPGYIILLGKGW</sequence>
<name>A0ABR5A4B7_9BACL</name>
<proteinExistence type="predicted"/>
<organism evidence="3 4">
    <name type="scientific">Cohnella kolymensis</name>
    <dbReference type="NCBI Taxonomy" id="1590652"/>
    <lineage>
        <taxon>Bacteria</taxon>
        <taxon>Bacillati</taxon>
        <taxon>Bacillota</taxon>
        <taxon>Bacilli</taxon>
        <taxon>Bacillales</taxon>
        <taxon>Paenibacillaceae</taxon>
        <taxon>Cohnella</taxon>
    </lineage>
</organism>
<evidence type="ECO:0000313" key="4">
    <source>
        <dbReference type="Proteomes" id="UP000054526"/>
    </source>
</evidence>
<feature type="transmembrane region" description="Helical" evidence="1">
    <location>
        <begin position="136"/>
        <end position="157"/>
    </location>
</feature>
<feature type="transmembrane region" description="Helical" evidence="1">
    <location>
        <begin position="51"/>
        <end position="72"/>
    </location>
</feature>
<dbReference type="Proteomes" id="UP000054526">
    <property type="component" value="Unassembled WGS sequence"/>
</dbReference>
<protein>
    <recommendedName>
        <fullName evidence="2">Prepilin type IV endopeptidase peptidase domain-containing protein</fullName>
    </recommendedName>
</protein>
<keyword evidence="1" id="KW-0472">Membrane</keyword>
<comment type="caution">
    <text evidence="3">The sequence shown here is derived from an EMBL/GenBank/DDBJ whole genome shotgun (WGS) entry which is preliminary data.</text>
</comment>
<gene>
    <name evidence="3" type="ORF">SD71_10910</name>
</gene>